<dbReference type="AlphaFoldDB" id="A0AAV9RX33"/>
<name>A0AAV9RX33_9TELE</name>
<comment type="caution">
    <text evidence="2">The sequence shown here is derived from an EMBL/GenBank/DDBJ whole genome shotgun (WGS) entry which is preliminary data.</text>
</comment>
<proteinExistence type="predicted"/>
<gene>
    <name evidence="2" type="ORF">CRENBAI_019031</name>
</gene>
<sequence length="96" mass="10668">MPWQPQTGYSPLLSFLDPFVTPRPTTSNMGQIEEMAEDLPAPAQDQETEEAEGRRRVPSRNEPSDFEGAHLEALQKRPPPPTPPWVLCPNSISSSV</sequence>
<protein>
    <submittedName>
        <fullName evidence="2">Uncharacterized protein</fullName>
    </submittedName>
</protein>
<evidence type="ECO:0000256" key="1">
    <source>
        <dbReference type="SAM" id="MobiDB-lite"/>
    </source>
</evidence>
<accession>A0AAV9RX33</accession>
<reference evidence="2 3" key="1">
    <citation type="submission" date="2021-06" db="EMBL/GenBank/DDBJ databases">
        <authorList>
            <person name="Palmer J.M."/>
        </authorList>
    </citation>
    <scope>NUCLEOTIDE SEQUENCE [LARGE SCALE GENOMIC DNA]</scope>
    <source>
        <strain evidence="2 3">MEX-2019</strain>
        <tissue evidence="2">Muscle</tissue>
    </source>
</reference>
<dbReference type="EMBL" id="JAHHUM010001200">
    <property type="protein sequence ID" value="KAK5613602.1"/>
    <property type="molecule type" value="Genomic_DNA"/>
</dbReference>
<dbReference type="Proteomes" id="UP001311232">
    <property type="component" value="Unassembled WGS sequence"/>
</dbReference>
<evidence type="ECO:0000313" key="3">
    <source>
        <dbReference type="Proteomes" id="UP001311232"/>
    </source>
</evidence>
<keyword evidence="3" id="KW-1185">Reference proteome</keyword>
<feature type="region of interest" description="Disordered" evidence="1">
    <location>
        <begin position="21"/>
        <end position="96"/>
    </location>
</feature>
<organism evidence="2 3">
    <name type="scientific">Crenichthys baileyi</name>
    <name type="common">White River springfish</name>
    <dbReference type="NCBI Taxonomy" id="28760"/>
    <lineage>
        <taxon>Eukaryota</taxon>
        <taxon>Metazoa</taxon>
        <taxon>Chordata</taxon>
        <taxon>Craniata</taxon>
        <taxon>Vertebrata</taxon>
        <taxon>Euteleostomi</taxon>
        <taxon>Actinopterygii</taxon>
        <taxon>Neopterygii</taxon>
        <taxon>Teleostei</taxon>
        <taxon>Neoteleostei</taxon>
        <taxon>Acanthomorphata</taxon>
        <taxon>Ovalentaria</taxon>
        <taxon>Atherinomorphae</taxon>
        <taxon>Cyprinodontiformes</taxon>
        <taxon>Goodeidae</taxon>
        <taxon>Crenichthys</taxon>
    </lineage>
</organism>
<evidence type="ECO:0000313" key="2">
    <source>
        <dbReference type="EMBL" id="KAK5613602.1"/>
    </source>
</evidence>
<feature type="compositionally biased region" description="Pro residues" evidence="1">
    <location>
        <begin position="77"/>
        <end position="86"/>
    </location>
</feature>